<evidence type="ECO:0000313" key="3">
    <source>
        <dbReference type="Proteomes" id="UP001241605"/>
    </source>
</evidence>
<evidence type="ECO:0008006" key="4">
    <source>
        <dbReference type="Google" id="ProtNLM"/>
    </source>
</evidence>
<organism evidence="2 3">
    <name type="scientific">Tropicibacter oceani</name>
    <dbReference type="NCBI Taxonomy" id="3058420"/>
    <lineage>
        <taxon>Bacteria</taxon>
        <taxon>Pseudomonadati</taxon>
        <taxon>Pseudomonadota</taxon>
        <taxon>Alphaproteobacteria</taxon>
        <taxon>Rhodobacterales</taxon>
        <taxon>Roseobacteraceae</taxon>
        <taxon>Tropicibacter</taxon>
    </lineage>
</organism>
<evidence type="ECO:0000256" key="1">
    <source>
        <dbReference type="SAM" id="SignalP"/>
    </source>
</evidence>
<sequence length="222" mass="24475">MPLRALIAGLILMLCAAMAQAGAWPREEGKGFFSTDVRLSWPQNLRHWTSPNPTEQYYTAYLEYGLSDRLTIGFDLGRSVSGDGKTIGFLQIPLRNTDTGPKVSAALGLGRIGEQTVLRPGLFIGWGMEKGWLTIDSMAEYQIENGLTDYKMDLTWGRNLARDRKLIVQVQTGKPAVDPAFVRLAPSIVFPMGKRSKIETGATWGLTGDSSVGLKFGLWTDF</sequence>
<protein>
    <recommendedName>
        <fullName evidence="4">Transporter</fullName>
    </recommendedName>
</protein>
<dbReference type="EMBL" id="CP124616">
    <property type="protein sequence ID" value="WGW04085.1"/>
    <property type="molecule type" value="Genomic_DNA"/>
</dbReference>
<keyword evidence="1" id="KW-0732">Signal</keyword>
<keyword evidence="3" id="KW-1185">Reference proteome</keyword>
<proteinExistence type="predicted"/>
<evidence type="ECO:0000313" key="2">
    <source>
        <dbReference type="EMBL" id="WGW04085.1"/>
    </source>
</evidence>
<feature type="signal peptide" evidence="1">
    <location>
        <begin position="1"/>
        <end position="21"/>
    </location>
</feature>
<dbReference type="RefSeq" id="WP_282300716.1">
    <property type="nucleotide sequence ID" value="NZ_CP124616.1"/>
</dbReference>
<gene>
    <name evidence="2" type="ORF">QF118_00675</name>
</gene>
<accession>A0ABY8QHG8</accession>
<name>A0ABY8QHG8_9RHOB</name>
<reference evidence="2 3" key="1">
    <citation type="submission" date="2023-05" db="EMBL/GenBank/DDBJ databases">
        <title>YMD87, complete Genome.</title>
        <authorList>
            <person name="Zhang J."/>
            <person name="Xu X."/>
        </authorList>
    </citation>
    <scope>NUCLEOTIDE SEQUENCE [LARGE SCALE GENOMIC DNA]</scope>
    <source>
        <strain evidence="2 3">YMD87</strain>
    </source>
</reference>
<feature type="chain" id="PRO_5045072520" description="Transporter" evidence="1">
    <location>
        <begin position="22"/>
        <end position="222"/>
    </location>
</feature>
<dbReference type="Proteomes" id="UP001241605">
    <property type="component" value="Chromosome"/>
</dbReference>